<dbReference type="AlphaFoldDB" id="A0A0E9TB86"/>
<reference evidence="1" key="2">
    <citation type="journal article" date="2015" name="Fish Shellfish Immunol.">
        <title>Early steps in the European eel (Anguilla anguilla)-Vibrio vulnificus interaction in the gills: Role of the RtxA13 toxin.</title>
        <authorList>
            <person name="Callol A."/>
            <person name="Pajuelo D."/>
            <person name="Ebbesson L."/>
            <person name="Teles M."/>
            <person name="MacKenzie S."/>
            <person name="Amaro C."/>
        </authorList>
    </citation>
    <scope>NUCLEOTIDE SEQUENCE</scope>
</reference>
<proteinExistence type="predicted"/>
<accession>A0A0E9TB86</accession>
<protein>
    <submittedName>
        <fullName evidence="1">Uncharacterized protein</fullName>
    </submittedName>
</protein>
<dbReference type="EMBL" id="GBXM01058402">
    <property type="protein sequence ID" value="JAH50175.1"/>
    <property type="molecule type" value="Transcribed_RNA"/>
</dbReference>
<name>A0A0E9TB86_ANGAN</name>
<reference evidence="1" key="1">
    <citation type="submission" date="2014-11" db="EMBL/GenBank/DDBJ databases">
        <authorList>
            <person name="Amaro Gonzalez C."/>
        </authorList>
    </citation>
    <scope>NUCLEOTIDE SEQUENCE</scope>
</reference>
<evidence type="ECO:0000313" key="1">
    <source>
        <dbReference type="EMBL" id="JAH50175.1"/>
    </source>
</evidence>
<sequence length="35" mass="4275">MWERFPLQKPFQTNQPWCSPNCVAPYSERECCQNR</sequence>
<organism evidence="1">
    <name type="scientific">Anguilla anguilla</name>
    <name type="common">European freshwater eel</name>
    <name type="synonym">Muraena anguilla</name>
    <dbReference type="NCBI Taxonomy" id="7936"/>
    <lineage>
        <taxon>Eukaryota</taxon>
        <taxon>Metazoa</taxon>
        <taxon>Chordata</taxon>
        <taxon>Craniata</taxon>
        <taxon>Vertebrata</taxon>
        <taxon>Euteleostomi</taxon>
        <taxon>Actinopterygii</taxon>
        <taxon>Neopterygii</taxon>
        <taxon>Teleostei</taxon>
        <taxon>Anguilliformes</taxon>
        <taxon>Anguillidae</taxon>
        <taxon>Anguilla</taxon>
    </lineage>
</organism>